<feature type="domain" description="RNase H type-1" evidence="4">
    <location>
        <begin position="706"/>
        <end position="853"/>
    </location>
</feature>
<dbReference type="InterPro" id="IPR000477">
    <property type="entry name" value="RT_dom"/>
</dbReference>
<evidence type="ECO:0000256" key="2">
    <source>
        <dbReference type="SAM" id="Coils"/>
    </source>
</evidence>
<dbReference type="PROSITE" id="PS50994">
    <property type="entry name" value="INTEGRASE"/>
    <property type="match status" value="1"/>
</dbReference>
<dbReference type="PROSITE" id="PS50878">
    <property type="entry name" value="RT_POL"/>
    <property type="match status" value="1"/>
</dbReference>
<name>A0A0N5B5K2_STREA</name>
<dbReference type="GO" id="GO:0042575">
    <property type="term" value="C:DNA polymerase complex"/>
    <property type="evidence" value="ECO:0007669"/>
    <property type="project" value="UniProtKB-ARBA"/>
</dbReference>
<dbReference type="SUPFAM" id="SSF53098">
    <property type="entry name" value="Ribonuclease H-like"/>
    <property type="match status" value="2"/>
</dbReference>
<dbReference type="PANTHER" id="PTHR37984">
    <property type="entry name" value="PROTEIN CBG26694"/>
    <property type="match status" value="1"/>
</dbReference>
<dbReference type="Gene3D" id="3.30.420.10">
    <property type="entry name" value="Ribonuclease H-like superfamily/Ribonuclease H"/>
    <property type="match status" value="2"/>
</dbReference>
<dbReference type="GO" id="GO:0004523">
    <property type="term" value="F:RNA-DNA hybrid ribonuclease activity"/>
    <property type="evidence" value="ECO:0007669"/>
    <property type="project" value="InterPro"/>
</dbReference>
<dbReference type="STRING" id="174720.A0A0N5B5K2"/>
<dbReference type="InterPro" id="IPR043502">
    <property type="entry name" value="DNA/RNA_pol_sf"/>
</dbReference>
<dbReference type="InterPro" id="IPR043128">
    <property type="entry name" value="Rev_trsase/Diguanyl_cyclase"/>
</dbReference>
<sequence length="885" mass="100683">SEYLSTMDVSAAYKALPLDEHSKELTCFYTPYGIYKAETLPFGLATAPALFVAEIRKSLKMIKSTNFTFYMDDFLFYGPVAQQIQAIKEVTEALTKRGWSWNLEKCEILKPQVHFIGYLISGTEWEIPDEKIKKLLDMTPPKNAKELASLRGKLLYFSRLIPEFGAITSVWDGSKFRWEEDEQKAFETIMSILKRNPKITTIPEGAQVVVVVVNQHKNSISSALYWFTDKSYGVACWCSRKSTATERNYSVLDRWTVAIYEMMNQPQQSRRIRPPYDEEMLGHPKSKRVCGMLFTLSLMNLEPINLPKAKDDVVALSLGVLEQCYSIKKDEKENIGHLKLTTVENELIQEARADLDYMNMFKGVFDGVYRHLEKYQLSLTGERNVMALNGKLIVPVGSGKRIVAKIHKDYHEGTRNLTNRINTNFIIHGLTKLIKEVIAECKICQMFRKNGPCKTLIWTPAVEPRERGHMDFFFFSGKTIFLLTDSFSAYPFAKVIKRKSDFLEVLKEIVALFGDFELLVSDNEPVFQSEEVAGWLEERGTLHFFVPTYSPRSNGLAEGMVNILKNKMKKAQEEMNLNVEESLTWALISVRTVSDYKGMSRIDKFVGKRSMGKKWFQDIRFESVSQPVYFKVSPNQTWTEGQLIWTIGQRIKGVLADGIVHMLPAERVHGRKEDLKEVDDDSAVNDEQVVSSNQEITQLLKNGGFKYPAGVFFTDGSTKQENGYGVVGLLLPEEGKVKVKVYAQRGIKHGSCGPSANRLEIMAVKVALEIAQDMNLQQVYIFSDSRNLTGAYSEGWIDNWRDNGFSRLSNSSLYKAVDDLVQKIPQVHIKRVAAHNGVFLNECADELAKGGDPDEITNKVNNWLKSKLCETSPEEEVEEEKDPDE</sequence>
<dbReference type="Proteomes" id="UP000046392">
    <property type="component" value="Unplaced"/>
</dbReference>
<dbReference type="WBParaSite" id="SPAL_0000134500.1">
    <property type="protein sequence ID" value="SPAL_0000134500.1"/>
    <property type="gene ID" value="SPAL_0000134500"/>
</dbReference>
<dbReference type="InterPro" id="IPR001584">
    <property type="entry name" value="Integrase_cat-core"/>
</dbReference>
<dbReference type="SUPFAM" id="SSF56672">
    <property type="entry name" value="DNA/RNA polymerases"/>
    <property type="match status" value="1"/>
</dbReference>
<dbReference type="GO" id="GO:0003964">
    <property type="term" value="F:RNA-directed DNA polymerase activity"/>
    <property type="evidence" value="ECO:0007669"/>
    <property type="project" value="UniProtKB-EC"/>
</dbReference>
<evidence type="ECO:0000313" key="7">
    <source>
        <dbReference type="WBParaSite" id="SPAL_0000134500.1"/>
    </source>
</evidence>
<dbReference type="InterPro" id="IPR002156">
    <property type="entry name" value="RNaseH_domain"/>
</dbReference>
<dbReference type="Gene3D" id="3.10.10.10">
    <property type="entry name" value="HIV Type 1 Reverse Transcriptase, subunit A, domain 1"/>
    <property type="match status" value="1"/>
</dbReference>
<reference evidence="7" key="1">
    <citation type="submission" date="2017-02" db="UniProtKB">
        <authorList>
            <consortium name="WormBaseParasite"/>
        </authorList>
    </citation>
    <scope>IDENTIFICATION</scope>
</reference>
<evidence type="ECO:0000259" key="5">
    <source>
        <dbReference type="PROSITE" id="PS50994"/>
    </source>
</evidence>
<dbReference type="Pfam" id="PF00075">
    <property type="entry name" value="RNase_H"/>
    <property type="match status" value="1"/>
</dbReference>
<dbReference type="PANTHER" id="PTHR37984:SF5">
    <property type="entry name" value="PROTEIN NYNRIN-LIKE"/>
    <property type="match status" value="1"/>
</dbReference>
<dbReference type="AlphaFoldDB" id="A0A0N5B5K2"/>
<keyword evidence="2" id="KW-0175">Coiled coil</keyword>
<dbReference type="GO" id="GO:0003676">
    <property type="term" value="F:nucleic acid binding"/>
    <property type="evidence" value="ECO:0007669"/>
    <property type="project" value="InterPro"/>
</dbReference>
<feature type="coiled-coil region" evidence="2">
    <location>
        <begin position="554"/>
        <end position="581"/>
    </location>
</feature>
<evidence type="ECO:0000259" key="4">
    <source>
        <dbReference type="PROSITE" id="PS50879"/>
    </source>
</evidence>
<dbReference type="Pfam" id="PF00078">
    <property type="entry name" value="RVT_1"/>
    <property type="match status" value="1"/>
</dbReference>
<dbReference type="PROSITE" id="PS50879">
    <property type="entry name" value="RNASE_H_1"/>
    <property type="match status" value="1"/>
</dbReference>
<dbReference type="GO" id="GO:0015074">
    <property type="term" value="P:DNA integration"/>
    <property type="evidence" value="ECO:0007669"/>
    <property type="project" value="InterPro"/>
</dbReference>
<dbReference type="Pfam" id="PF17921">
    <property type="entry name" value="Integrase_H2C2"/>
    <property type="match status" value="1"/>
</dbReference>
<protein>
    <recommendedName>
        <fullName evidence="1">RNA-directed DNA polymerase</fullName>
        <ecNumber evidence="1">2.7.7.49</ecNumber>
    </recommendedName>
</protein>
<organism evidence="6 7">
    <name type="scientific">Strongyloides papillosus</name>
    <name type="common">Intestinal threadworm</name>
    <dbReference type="NCBI Taxonomy" id="174720"/>
    <lineage>
        <taxon>Eukaryota</taxon>
        <taxon>Metazoa</taxon>
        <taxon>Ecdysozoa</taxon>
        <taxon>Nematoda</taxon>
        <taxon>Chromadorea</taxon>
        <taxon>Rhabditida</taxon>
        <taxon>Tylenchina</taxon>
        <taxon>Panagrolaimomorpha</taxon>
        <taxon>Strongyloidoidea</taxon>
        <taxon>Strongyloididae</taxon>
        <taxon>Strongyloides</taxon>
    </lineage>
</organism>
<evidence type="ECO:0000259" key="3">
    <source>
        <dbReference type="PROSITE" id="PS50878"/>
    </source>
</evidence>
<dbReference type="Gene3D" id="1.10.340.70">
    <property type="match status" value="1"/>
</dbReference>
<dbReference type="InterPro" id="IPR036397">
    <property type="entry name" value="RNaseH_sf"/>
</dbReference>
<accession>A0A0N5B5K2</accession>
<dbReference type="Gene3D" id="3.30.70.270">
    <property type="match status" value="2"/>
</dbReference>
<dbReference type="InterPro" id="IPR050951">
    <property type="entry name" value="Retrovirus_Pol_polyprotein"/>
</dbReference>
<feature type="domain" description="Integrase catalytic" evidence="5">
    <location>
        <begin position="460"/>
        <end position="570"/>
    </location>
</feature>
<keyword evidence="6" id="KW-1185">Reference proteome</keyword>
<evidence type="ECO:0000256" key="1">
    <source>
        <dbReference type="ARBA" id="ARBA00012493"/>
    </source>
</evidence>
<dbReference type="InterPro" id="IPR041588">
    <property type="entry name" value="Integrase_H2C2"/>
</dbReference>
<evidence type="ECO:0000313" key="6">
    <source>
        <dbReference type="Proteomes" id="UP000046392"/>
    </source>
</evidence>
<feature type="domain" description="Reverse transcriptase" evidence="3">
    <location>
        <begin position="1"/>
        <end position="120"/>
    </location>
</feature>
<proteinExistence type="predicted"/>
<dbReference type="InterPro" id="IPR012337">
    <property type="entry name" value="RNaseH-like_sf"/>
</dbReference>
<dbReference type="EC" id="2.7.7.49" evidence="1"/>